<dbReference type="Proteomes" id="UP000191901">
    <property type="component" value="Chromosome"/>
</dbReference>
<dbReference type="EMBL" id="CP021983">
    <property type="protein sequence ID" value="ASC73493.1"/>
    <property type="molecule type" value="Genomic_DNA"/>
</dbReference>
<name>A0A1Z3HT59_9CYAN</name>
<evidence type="ECO:0000313" key="2">
    <source>
        <dbReference type="Proteomes" id="UP000191901"/>
    </source>
</evidence>
<protein>
    <submittedName>
        <fullName evidence="1">Uncharacterized protein</fullName>
    </submittedName>
</protein>
<sequence length="127" mass="13373">MTSANTPDPGAINAHINAHDNSGQIAVGNQIQQHMDTADEQSLMAVSADLQILLQQLSTQHPGQGVTNHMAVATEAVAQIQQHPPLLQRLFSALKAGGTATLKQLVKHPAATFVISALEDLQKTAPS</sequence>
<dbReference type="OrthoDB" id="583303at2"/>
<accession>A0A1Z3HT59</accession>
<keyword evidence="2" id="KW-1185">Reference proteome</keyword>
<organism evidence="1 2">
    <name type="scientific">Halomicronema hongdechloris C2206</name>
    <dbReference type="NCBI Taxonomy" id="1641165"/>
    <lineage>
        <taxon>Bacteria</taxon>
        <taxon>Bacillati</taxon>
        <taxon>Cyanobacteriota</taxon>
        <taxon>Cyanophyceae</taxon>
        <taxon>Nodosilineales</taxon>
        <taxon>Nodosilineaceae</taxon>
        <taxon>Halomicronema</taxon>
    </lineage>
</organism>
<reference evidence="1 2" key="1">
    <citation type="journal article" date="2016" name="Biochim. Biophys. Acta">
        <title>Characterization of red-shifted phycobilisomes isolated from the chlorophyll f-containing cyanobacterium Halomicronema hongdechloris.</title>
        <authorList>
            <person name="Li Y."/>
            <person name="Lin Y."/>
            <person name="Garvey C.J."/>
            <person name="Birch D."/>
            <person name="Corkery R.W."/>
            <person name="Loughlin P.C."/>
            <person name="Scheer H."/>
            <person name="Willows R.D."/>
            <person name="Chen M."/>
        </authorList>
    </citation>
    <scope>NUCLEOTIDE SEQUENCE [LARGE SCALE GENOMIC DNA]</scope>
    <source>
        <strain evidence="1 2">C2206</strain>
    </source>
</reference>
<dbReference type="RefSeq" id="WP_080811420.1">
    <property type="nucleotide sequence ID" value="NZ_CP021983.2"/>
</dbReference>
<dbReference type="KEGG" id="hhg:XM38_044600"/>
<dbReference type="AlphaFoldDB" id="A0A1Z3HT59"/>
<gene>
    <name evidence="1" type="ORF">XM38_044600</name>
</gene>
<evidence type="ECO:0000313" key="1">
    <source>
        <dbReference type="EMBL" id="ASC73493.1"/>
    </source>
</evidence>
<proteinExistence type="predicted"/>